<dbReference type="GO" id="GO:0050906">
    <property type="term" value="P:detection of stimulus involved in sensory perception"/>
    <property type="evidence" value="ECO:0007669"/>
    <property type="project" value="UniProtKB-ARBA"/>
</dbReference>
<keyword evidence="6 10" id="KW-0472">Membrane</keyword>
<evidence type="ECO:0000256" key="7">
    <source>
        <dbReference type="ARBA" id="ARBA00023170"/>
    </source>
</evidence>
<dbReference type="CTD" id="107044180"/>
<dbReference type="AlphaFoldDB" id="A0A4E0S0V3"/>
<evidence type="ECO:0000256" key="4">
    <source>
        <dbReference type="ARBA" id="ARBA00022692"/>
    </source>
</evidence>
<feature type="signal peptide" evidence="11">
    <location>
        <begin position="1"/>
        <end position="23"/>
    </location>
</feature>
<keyword evidence="3" id="KW-1003">Cell membrane</keyword>
<keyword evidence="7 14" id="KW-0675">Receptor</keyword>
<evidence type="ECO:0000256" key="10">
    <source>
        <dbReference type="SAM" id="Phobius"/>
    </source>
</evidence>
<evidence type="ECO:0000256" key="8">
    <source>
        <dbReference type="ARBA" id="ARBA00023180"/>
    </source>
</evidence>
<dbReference type="Proteomes" id="UP000297026">
    <property type="component" value="Unassembled WGS sequence"/>
</dbReference>
<evidence type="ECO:0000313" key="14">
    <source>
        <dbReference type="EMBL" id="THK32890.1"/>
    </source>
</evidence>
<evidence type="ECO:0000256" key="6">
    <source>
        <dbReference type="ARBA" id="ARBA00023136"/>
    </source>
</evidence>
<dbReference type="InterPro" id="IPR052192">
    <property type="entry name" value="Insect_Ionotropic_Sensory_Rcpt"/>
</dbReference>
<feature type="domain" description="Ionotropic glutamate receptor C-terminal" evidence="12">
    <location>
        <begin position="351"/>
        <end position="676"/>
    </location>
</feature>
<dbReference type="OrthoDB" id="6117597at2759"/>
<gene>
    <name evidence="14" type="primary">Ir75u</name>
    <name evidence="14" type="ORF">DALL_DALL000050</name>
</gene>
<accession>A0A4E0S0V3</accession>
<dbReference type="GeneID" id="107044180"/>
<feature type="transmembrane region" description="Helical" evidence="10">
    <location>
        <begin position="610"/>
        <end position="633"/>
    </location>
</feature>
<keyword evidence="11" id="KW-0732">Signal</keyword>
<keyword evidence="15" id="KW-1185">Reference proteome</keyword>
<feature type="domain" description="Ionotropic receptor 75a N-terminal" evidence="13">
    <location>
        <begin position="52"/>
        <end position="231"/>
    </location>
</feature>
<organism evidence="14 15">
    <name type="scientific">Diachasma alloeum</name>
    <dbReference type="NCBI Taxonomy" id="454923"/>
    <lineage>
        <taxon>Eukaryota</taxon>
        <taxon>Metazoa</taxon>
        <taxon>Ecdysozoa</taxon>
        <taxon>Arthropoda</taxon>
        <taxon>Hexapoda</taxon>
        <taxon>Insecta</taxon>
        <taxon>Pterygota</taxon>
        <taxon>Neoptera</taxon>
        <taxon>Endopterygota</taxon>
        <taxon>Hymenoptera</taxon>
        <taxon>Apocrita</taxon>
        <taxon>Ichneumonoidea</taxon>
        <taxon>Braconidae</taxon>
        <taxon>Opiinae</taxon>
        <taxon>Diachasma</taxon>
    </lineage>
</organism>
<evidence type="ECO:0000256" key="5">
    <source>
        <dbReference type="ARBA" id="ARBA00022989"/>
    </source>
</evidence>
<feature type="transmembrane region" description="Helical" evidence="10">
    <location>
        <begin position="424"/>
        <end position="448"/>
    </location>
</feature>
<keyword evidence="4 10" id="KW-0812">Transmembrane</keyword>
<dbReference type="InterPro" id="IPR001320">
    <property type="entry name" value="Iontro_rcpt_C"/>
</dbReference>
<proteinExistence type="inferred from homology"/>
<name>A0A4E0S0V3_9HYME</name>
<evidence type="ECO:0000256" key="3">
    <source>
        <dbReference type="ARBA" id="ARBA00022475"/>
    </source>
</evidence>
<dbReference type="Gene3D" id="3.40.190.10">
    <property type="entry name" value="Periplasmic binding protein-like II"/>
    <property type="match status" value="1"/>
</dbReference>
<comment type="subcellular location">
    <subcellularLocation>
        <location evidence="1">Cell membrane</location>
        <topology evidence="1">Multi-pass membrane protein</topology>
    </subcellularLocation>
</comment>
<comment type="similarity">
    <text evidence="2">Belongs to the glutamate-gated ion channel (TC 1.A.10.1) family.</text>
</comment>
<reference evidence="14" key="1">
    <citation type="submission" date="2019-02" db="EMBL/GenBank/DDBJ databases">
        <title>Genome of the parasitoid wasp Diachasma alloeum, an emerging model for ecological speciation and transitions to asexual reproduction.</title>
        <authorList>
            <person name="Robertson H.M."/>
            <person name="Walden K.K."/>
            <person name="Tvedte E.S."/>
            <person name="Hood G.R."/>
            <person name="Feder J.L."/>
            <person name="Forbes A.A."/>
            <person name="Logsdon J.M."/>
            <person name="Mcelroy K.E."/>
        </authorList>
    </citation>
    <scope>NUCLEOTIDE SEQUENCE [LARGE SCALE GENOMIC DNA]</scope>
    <source>
        <strain evidence="14">Michigan</strain>
    </source>
</reference>
<keyword evidence="8" id="KW-0325">Glycoprotein</keyword>
<protein>
    <submittedName>
        <fullName evidence="14">Ionotropic receptor 75u</fullName>
    </submittedName>
</protein>
<evidence type="ECO:0000259" key="12">
    <source>
        <dbReference type="Pfam" id="PF00060"/>
    </source>
</evidence>
<keyword evidence="5 10" id="KW-1133">Transmembrane helix</keyword>
<dbReference type="KEGG" id="dam:107044180"/>
<dbReference type="PANTHER" id="PTHR42643">
    <property type="entry name" value="IONOTROPIC RECEPTOR 20A-RELATED"/>
    <property type="match status" value="1"/>
</dbReference>
<feature type="region of interest" description="Disordered" evidence="9">
    <location>
        <begin position="647"/>
        <end position="670"/>
    </location>
</feature>
<dbReference type="PANTHER" id="PTHR42643:SF33">
    <property type="entry name" value="GLUTAMATE RECEPTOR 2-LIKE PROTEIN"/>
    <property type="match status" value="1"/>
</dbReference>
<dbReference type="GO" id="GO:0005886">
    <property type="term" value="C:plasma membrane"/>
    <property type="evidence" value="ECO:0007669"/>
    <property type="project" value="UniProtKB-SubCell"/>
</dbReference>
<evidence type="ECO:0000256" key="1">
    <source>
        <dbReference type="ARBA" id="ARBA00004651"/>
    </source>
</evidence>
<feature type="compositionally biased region" description="Polar residues" evidence="9">
    <location>
        <begin position="647"/>
        <end position="656"/>
    </location>
</feature>
<evidence type="ECO:0000256" key="11">
    <source>
        <dbReference type="SAM" id="SignalP"/>
    </source>
</evidence>
<evidence type="ECO:0000256" key="2">
    <source>
        <dbReference type="ARBA" id="ARBA00008685"/>
    </source>
</evidence>
<evidence type="ECO:0000256" key="9">
    <source>
        <dbReference type="SAM" id="MobiDB-lite"/>
    </source>
</evidence>
<dbReference type="Pfam" id="PF00060">
    <property type="entry name" value="Lig_chan"/>
    <property type="match status" value="1"/>
</dbReference>
<dbReference type="Gene3D" id="1.10.287.70">
    <property type="match status" value="1"/>
</dbReference>
<dbReference type="EMBL" id="ML158564">
    <property type="protein sequence ID" value="THK32890.1"/>
    <property type="molecule type" value="Genomic_DNA"/>
</dbReference>
<dbReference type="InterPro" id="IPR057074">
    <property type="entry name" value="IR75A_N"/>
</dbReference>
<dbReference type="GO" id="GO:0015276">
    <property type="term" value="F:ligand-gated monoatomic ion channel activity"/>
    <property type="evidence" value="ECO:0007669"/>
    <property type="project" value="InterPro"/>
</dbReference>
<evidence type="ECO:0000313" key="15">
    <source>
        <dbReference type="Proteomes" id="UP000297026"/>
    </source>
</evidence>
<dbReference type="Pfam" id="PF24576">
    <property type="entry name" value="IR75A_N"/>
    <property type="match status" value="1"/>
</dbReference>
<dbReference type="SUPFAM" id="SSF53850">
    <property type="entry name" value="Periplasmic binding protein-like II"/>
    <property type="match status" value="1"/>
</dbReference>
<feature type="transmembrane region" description="Helical" evidence="10">
    <location>
        <begin position="351"/>
        <end position="369"/>
    </location>
</feature>
<evidence type="ECO:0000259" key="13">
    <source>
        <dbReference type="Pfam" id="PF24576"/>
    </source>
</evidence>
<sequence length="678" mass="76946">MMREIRAIAIAWILLNLLARGRSDRIDAIIGNFITDVSSSLLVSSSFTGFFCMESDDIVKFSRQISRNYLLHKIASFNDSDLIDISQIATHNHYFVVDLDCPDGADFLIKANTRRLFIAPAKWLILRDLRNQDELRGLPYLQSMVEMNEDTLISLLSNFDIFPDSEVIVGQRLNETTVQLSSLYRPNSDHSLTIENLGSWDDEGGLCLCSHDQSSRRRVNLQGTVLKTSLVMTDLNTINHLTDYQDKLIDAVTKASYMWIVYLSERMNATFNFTVERTWGYKNEDGNWNGMIGLLDRGEINIGGTATFMISQRIGVVDYVQLYTPTGSRFLFRRPPLSYVSNIFTLPFARSVWIAIVAFLTISFGFLYITMKWEWEKMQAIPLESRLGGDLEGKPTVTDNLLVLLGAIFQQGFSCEPRTISTRIVVLMVLLIALSLYAAYTANIVALLQSTADSIKTLDDLMNSPLKIGIFDIVYNRYYFGAFEDPVRKEFYERLVKDKPAVWMPLEEGIRKVREGLFAFHVDLGFGYQMMQETYAEDEKCGIEEIDYLKVYDPLLVIERQSPFREIIRVGALWIAETGLKPRVASKFFTQKPPCIGSTSFVSVGIIDCYVAMLAIVYGCAISVGILLLENLWRRCIGERRSHDNTPLKTSLPESSLTRDEKSATQSSTSLQIEELFG</sequence>
<feature type="chain" id="PRO_5020036254" evidence="11">
    <location>
        <begin position="24"/>
        <end position="678"/>
    </location>
</feature>